<gene>
    <name evidence="8" type="ORF">GTO82_01285</name>
</gene>
<keyword evidence="2 8" id="KW-0489">Methyltransferase</keyword>
<dbReference type="GO" id="GO:0008170">
    <property type="term" value="F:N-methyltransferase activity"/>
    <property type="evidence" value="ECO:0007669"/>
    <property type="project" value="InterPro"/>
</dbReference>
<protein>
    <recommendedName>
        <fullName evidence="1">site-specific DNA-methyltransferase (adenine-specific)</fullName>
        <ecNumber evidence="1">2.1.1.72</ecNumber>
    </recommendedName>
</protein>
<dbReference type="GO" id="GO:0009007">
    <property type="term" value="F:site-specific DNA-methyltransferase (adenine-specific) activity"/>
    <property type="evidence" value="ECO:0007669"/>
    <property type="project" value="UniProtKB-EC"/>
</dbReference>
<reference evidence="8 9" key="1">
    <citation type="submission" date="2020-01" db="EMBL/GenBank/DDBJ databases">
        <title>Complete and circular genome sequences of six lactobacillus isolates from horses.</title>
        <authorList>
            <person name="Hassan H.M."/>
        </authorList>
    </citation>
    <scope>NUCLEOTIDE SEQUENCE [LARGE SCALE GENOMIC DNA]</scope>
    <source>
        <strain evidence="8 9">3DG</strain>
    </source>
</reference>
<evidence type="ECO:0000259" key="7">
    <source>
        <dbReference type="Pfam" id="PF02384"/>
    </source>
</evidence>
<organism evidence="8 9">
    <name type="scientific">Lactobacillus johnsonii</name>
    <dbReference type="NCBI Taxonomy" id="33959"/>
    <lineage>
        <taxon>Bacteria</taxon>
        <taxon>Bacillati</taxon>
        <taxon>Bacillota</taxon>
        <taxon>Bacilli</taxon>
        <taxon>Lactobacillales</taxon>
        <taxon>Lactobacillaceae</taxon>
        <taxon>Lactobacillus</taxon>
    </lineage>
</organism>
<proteinExistence type="predicted"/>
<dbReference type="PANTHER" id="PTHR42933">
    <property type="entry name" value="SLR6095 PROTEIN"/>
    <property type="match status" value="1"/>
</dbReference>
<feature type="domain" description="DNA methylase adenine-specific" evidence="7">
    <location>
        <begin position="377"/>
        <end position="602"/>
    </location>
</feature>
<evidence type="ECO:0000256" key="3">
    <source>
        <dbReference type="ARBA" id="ARBA00022679"/>
    </source>
</evidence>
<dbReference type="Gene3D" id="3.40.50.150">
    <property type="entry name" value="Vaccinia Virus protein VP39"/>
    <property type="match status" value="1"/>
</dbReference>
<evidence type="ECO:0000256" key="5">
    <source>
        <dbReference type="ARBA" id="ARBA00022747"/>
    </source>
</evidence>
<evidence type="ECO:0000313" key="9">
    <source>
        <dbReference type="Proteomes" id="UP000510788"/>
    </source>
</evidence>
<dbReference type="SUPFAM" id="SSF53335">
    <property type="entry name" value="S-adenosyl-L-methionine-dependent methyltransferases"/>
    <property type="match status" value="1"/>
</dbReference>
<keyword evidence="3" id="KW-0808">Transferase</keyword>
<comment type="catalytic activity">
    <reaction evidence="6">
        <text>a 2'-deoxyadenosine in DNA + S-adenosyl-L-methionine = an N(6)-methyl-2'-deoxyadenosine in DNA + S-adenosyl-L-homocysteine + H(+)</text>
        <dbReference type="Rhea" id="RHEA:15197"/>
        <dbReference type="Rhea" id="RHEA-COMP:12418"/>
        <dbReference type="Rhea" id="RHEA-COMP:12419"/>
        <dbReference type="ChEBI" id="CHEBI:15378"/>
        <dbReference type="ChEBI" id="CHEBI:57856"/>
        <dbReference type="ChEBI" id="CHEBI:59789"/>
        <dbReference type="ChEBI" id="CHEBI:90615"/>
        <dbReference type="ChEBI" id="CHEBI:90616"/>
        <dbReference type="EC" id="2.1.1.72"/>
    </reaction>
</comment>
<dbReference type="RefSeq" id="WP_180873499.1">
    <property type="nucleotide sequence ID" value="NZ_CP047409.1"/>
</dbReference>
<dbReference type="Pfam" id="PF02384">
    <property type="entry name" value="N6_Mtase"/>
    <property type="match status" value="1"/>
</dbReference>
<dbReference type="GO" id="GO:0003677">
    <property type="term" value="F:DNA binding"/>
    <property type="evidence" value="ECO:0007669"/>
    <property type="project" value="InterPro"/>
</dbReference>
<dbReference type="InterPro" id="IPR003356">
    <property type="entry name" value="DNA_methylase_A-5"/>
</dbReference>
<keyword evidence="5" id="KW-0680">Restriction system</keyword>
<evidence type="ECO:0000256" key="1">
    <source>
        <dbReference type="ARBA" id="ARBA00011900"/>
    </source>
</evidence>
<dbReference type="Proteomes" id="UP000510788">
    <property type="component" value="Chromosome"/>
</dbReference>
<dbReference type="EC" id="2.1.1.72" evidence="1"/>
<dbReference type="PANTHER" id="PTHR42933:SF1">
    <property type="entry name" value="SITE-SPECIFIC DNA-METHYLTRANSFERASE (ADENINE-SPECIFIC)"/>
    <property type="match status" value="1"/>
</dbReference>
<dbReference type="InterPro" id="IPR051537">
    <property type="entry name" value="DNA_Adenine_Mtase"/>
</dbReference>
<name>A0A9X7TV72_LACJH</name>
<evidence type="ECO:0000256" key="4">
    <source>
        <dbReference type="ARBA" id="ARBA00022691"/>
    </source>
</evidence>
<dbReference type="EMBL" id="CP047409">
    <property type="protein sequence ID" value="QLL67582.1"/>
    <property type="molecule type" value="Genomic_DNA"/>
</dbReference>
<dbReference type="InterPro" id="IPR029063">
    <property type="entry name" value="SAM-dependent_MTases_sf"/>
</dbReference>
<keyword evidence="4" id="KW-0949">S-adenosyl-L-methionine</keyword>
<accession>A0A9X7TV72</accession>
<sequence length="691" mass="77739">MAKSIEEKVEEYYKNKFDEYGIRHFGKTESINNDISNALSEAESKSGGKGNNYPDIKLLLDDGHSRRIPVMIEAKGGKNKLEKLDKEGNIILETKFASDSKEGAKNPHKKGDINYSTITTYAVNGALHYGRAILKYSTYKEVLIIGVNGTKLDDDGVVSDPECKAYYVSENNNMLPKHVKELDKSLVLLKQNNIGKLYDIFDKLSLTDEEIEKLKKETETKLESRIKEIHQRIYDDKSIKHTLETNEKLYLFTGLIMAGLNTQGIKRLEVSDLSSNNSEIMNDGTLVLQHISSFLTARNAERNKIDLINSLLGPIFRKKGMWEPINGESLIKSLYAQISTDVIPLLEGNLHLDFTGKILNSLSDWVSIENDAANDVVLTPSYVTRFMAMLARTNKDSFVWDIAMGSGGFLVSAMDIMIKDAKNSIQDSEKLEKKIRNIKQHQLLGVEILGNIYILAVLNMILMGDGSTNMLNDDSHKIYKQLSFPANVFLLNPPYSADGKGFNFVEEALSQMTNGYAAILIQENAGSGNGLPYTKRILENNTLVASIHMPNDIFTGKASVQTAIYVFKVARPHEEDDMVTFVDMSEDGYTRQNRKKSSQEVNLRDTDHAKERYEEVEAIILGKKPKTSYYTEANGKVIHDSISLDGNDWTFSQHQVIDTTPTEEDFKNVVAEYLSWKVSQLIKKGSENDRI</sequence>
<evidence type="ECO:0000256" key="6">
    <source>
        <dbReference type="ARBA" id="ARBA00047942"/>
    </source>
</evidence>
<dbReference type="AlphaFoldDB" id="A0A9X7TV72"/>
<evidence type="ECO:0000313" key="8">
    <source>
        <dbReference type="EMBL" id="QLL67582.1"/>
    </source>
</evidence>
<dbReference type="GO" id="GO:0032259">
    <property type="term" value="P:methylation"/>
    <property type="evidence" value="ECO:0007669"/>
    <property type="project" value="UniProtKB-KW"/>
</dbReference>
<dbReference type="GO" id="GO:0009307">
    <property type="term" value="P:DNA restriction-modification system"/>
    <property type="evidence" value="ECO:0007669"/>
    <property type="project" value="UniProtKB-KW"/>
</dbReference>
<evidence type="ECO:0000256" key="2">
    <source>
        <dbReference type="ARBA" id="ARBA00022603"/>
    </source>
</evidence>